<dbReference type="InterPro" id="IPR011013">
    <property type="entry name" value="Gal_mutarotase_sf_dom"/>
</dbReference>
<comment type="caution">
    <text evidence="1">The sequence shown here is derived from an EMBL/GenBank/DDBJ whole genome shotgun (WGS) entry which is preliminary data.</text>
</comment>
<proteinExistence type="predicted"/>
<reference evidence="2" key="1">
    <citation type="journal article" date="2019" name="Int. J. Syst. Evol. Microbiol.">
        <title>The Global Catalogue of Microorganisms (GCM) 10K type strain sequencing project: providing services to taxonomists for standard genome sequencing and annotation.</title>
        <authorList>
            <consortium name="The Broad Institute Genomics Platform"/>
            <consortium name="The Broad Institute Genome Sequencing Center for Infectious Disease"/>
            <person name="Wu L."/>
            <person name="Ma J."/>
        </authorList>
    </citation>
    <scope>NUCLEOTIDE SEQUENCE [LARGE SCALE GENOMIC DNA]</scope>
    <source>
        <strain evidence="2">CGMCC 1.15277</strain>
    </source>
</reference>
<dbReference type="InterPro" id="IPR008183">
    <property type="entry name" value="Aldose_1/G6P_1-epimerase"/>
</dbReference>
<organism evidence="1 2">
    <name type="scientific">Luteococcus sanguinis</name>
    <dbReference type="NCBI Taxonomy" id="174038"/>
    <lineage>
        <taxon>Bacteria</taxon>
        <taxon>Bacillati</taxon>
        <taxon>Actinomycetota</taxon>
        <taxon>Actinomycetes</taxon>
        <taxon>Propionibacteriales</taxon>
        <taxon>Propionibacteriaceae</taxon>
        <taxon>Luteococcus</taxon>
    </lineage>
</organism>
<dbReference type="RefSeq" id="WP_343885967.1">
    <property type="nucleotide sequence ID" value="NZ_BAAAKI010000012.1"/>
</dbReference>
<name>A0ABW1WXI9_9ACTN</name>
<dbReference type="Pfam" id="PF01263">
    <property type="entry name" value="Aldose_epim"/>
    <property type="match status" value="1"/>
</dbReference>
<dbReference type="Gene3D" id="2.70.98.10">
    <property type="match status" value="1"/>
</dbReference>
<dbReference type="InterPro" id="IPR037480">
    <property type="entry name" value="YihR-like"/>
</dbReference>
<keyword evidence="2" id="KW-1185">Reference proteome</keyword>
<protein>
    <submittedName>
        <fullName evidence="1">Aldose 1-epimerase family protein</fullName>
    </submittedName>
</protein>
<dbReference type="SUPFAM" id="SSF74650">
    <property type="entry name" value="Galactose mutarotase-like"/>
    <property type="match status" value="1"/>
</dbReference>
<dbReference type="InterPro" id="IPR014718">
    <property type="entry name" value="GH-type_carb-bd"/>
</dbReference>
<dbReference type="Proteomes" id="UP001596266">
    <property type="component" value="Unassembled WGS sequence"/>
</dbReference>
<sequence>MQPTGQSYELSHGNQRAVVVQQGATLRSYSVDGVEVLAGFGADQLPDGCQGQHLMPWPNRIRDGRYLFEGSSHQLPLNEPGRGNAIHGLVSWLGFEVTEQTPSSVTQRVLLLPRPGWPGVGECTVRTSLSDQGLQVEVACHNVGEHSFPFGYAAHPYLRLPTGTADEWGLCLPFEQWLETDERLLPISLHPTAGTGADFRAARALSGQRLDTAFTEPVGGAGWEASIAHGGRRIVLWADDSMRWAQVYTPGEASIAVEPMSVGPDAFNPGPTHQDLTVLAPGQRARHRWGLRAEAH</sequence>
<evidence type="ECO:0000313" key="1">
    <source>
        <dbReference type="EMBL" id="MFC6395963.1"/>
    </source>
</evidence>
<accession>A0ABW1WXI9</accession>
<dbReference type="EMBL" id="JBHSUA010000008">
    <property type="protein sequence ID" value="MFC6395963.1"/>
    <property type="molecule type" value="Genomic_DNA"/>
</dbReference>
<dbReference type="CDD" id="cd09022">
    <property type="entry name" value="Aldose_epim_Ec_YihR"/>
    <property type="match status" value="1"/>
</dbReference>
<evidence type="ECO:0000313" key="2">
    <source>
        <dbReference type="Proteomes" id="UP001596266"/>
    </source>
</evidence>
<gene>
    <name evidence="1" type="ORF">ACFP57_02990</name>
</gene>